<name>A0ABV7HRQ7_9GAMM</name>
<accession>A0ABV7HRQ7</accession>
<dbReference type="InterPro" id="IPR010775">
    <property type="entry name" value="DUF1365"/>
</dbReference>
<dbReference type="PANTHER" id="PTHR33973:SF4">
    <property type="entry name" value="OS07G0153300 PROTEIN"/>
    <property type="match status" value="1"/>
</dbReference>
<keyword evidence="2" id="KW-1185">Reference proteome</keyword>
<proteinExistence type="predicted"/>
<dbReference type="RefSeq" id="WP_382414114.1">
    <property type="nucleotide sequence ID" value="NZ_AP031500.1"/>
</dbReference>
<dbReference type="Proteomes" id="UP001595548">
    <property type="component" value="Unassembled WGS sequence"/>
</dbReference>
<reference evidence="2" key="1">
    <citation type="journal article" date="2019" name="Int. J. Syst. Evol. Microbiol.">
        <title>The Global Catalogue of Microorganisms (GCM) 10K type strain sequencing project: providing services to taxonomists for standard genome sequencing and annotation.</title>
        <authorList>
            <consortium name="The Broad Institute Genomics Platform"/>
            <consortium name="The Broad Institute Genome Sequencing Center for Infectious Disease"/>
            <person name="Wu L."/>
            <person name="Ma J."/>
        </authorList>
    </citation>
    <scope>NUCLEOTIDE SEQUENCE [LARGE SCALE GENOMIC DNA]</scope>
    <source>
        <strain evidence="2">KCTC 52141</strain>
    </source>
</reference>
<gene>
    <name evidence="1" type="ORF">ACFOEB_02375</name>
</gene>
<protein>
    <submittedName>
        <fullName evidence="1">DUF1365 domain-containing protein</fullName>
    </submittedName>
</protein>
<dbReference type="EMBL" id="JBHRTL010000003">
    <property type="protein sequence ID" value="MFC3154032.1"/>
    <property type="molecule type" value="Genomic_DNA"/>
</dbReference>
<comment type="caution">
    <text evidence="1">The sequence shown here is derived from an EMBL/GenBank/DDBJ whole genome shotgun (WGS) entry which is preliminary data.</text>
</comment>
<organism evidence="1 2">
    <name type="scientific">Gilvimarinus japonicus</name>
    <dbReference type="NCBI Taxonomy" id="1796469"/>
    <lineage>
        <taxon>Bacteria</taxon>
        <taxon>Pseudomonadati</taxon>
        <taxon>Pseudomonadota</taxon>
        <taxon>Gammaproteobacteria</taxon>
        <taxon>Cellvibrionales</taxon>
        <taxon>Cellvibrionaceae</taxon>
        <taxon>Gilvimarinus</taxon>
    </lineage>
</organism>
<evidence type="ECO:0000313" key="2">
    <source>
        <dbReference type="Proteomes" id="UP001595548"/>
    </source>
</evidence>
<sequence>MSEPDLNANTGIQHSGIYQGWVRHRRFRPRKNAFLYSVFMMYLDIEEIDSVLAQSPFWSKSRWTPACFKREDFLGDPTVSLDTAIRSEVLKKTGQEHTGPIRVLANLRYFGYVINPITTYYCFNKQQQLQFIVAEVTNTPWGERVSYVLHCDPKPESSRKSNKGSRFNEFTFNKDMHVSPFNPMSMQYHWRSNVPGKRLLIDLRCTQEQQNVLDATLALQHQPISRSALNRIIWCYPWMTLKVVGAIYWQALKLWIKRVPFYSHSAKLGNSHRAASEKTR</sequence>
<dbReference type="Pfam" id="PF07103">
    <property type="entry name" value="DUF1365"/>
    <property type="match status" value="1"/>
</dbReference>
<dbReference type="PANTHER" id="PTHR33973">
    <property type="entry name" value="OS07G0153300 PROTEIN"/>
    <property type="match status" value="1"/>
</dbReference>
<evidence type="ECO:0000313" key="1">
    <source>
        <dbReference type="EMBL" id="MFC3154032.1"/>
    </source>
</evidence>